<keyword evidence="1" id="KW-0472">Membrane</keyword>
<keyword evidence="1" id="KW-0812">Transmembrane</keyword>
<feature type="transmembrane region" description="Helical" evidence="1">
    <location>
        <begin position="62"/>
        <end position="81"/>
    </location>
</feature>
<organism evidence="2 3">
    <name type="scientific">Flavobacterium johnsoniae</name>
    <name type="common">Cytophaga johnsonae</name>
    <dbReference type="NCBI Taxonomy" id="986"/>
    <lineage>
        <taxon>Bacteria</taxon>
        <taxon>Pseudomonadati</taxon>
        <taxon>Bacteroidota</taxon>
        <taxon>Flavobacteriia</taxon>
        <taxon>Flavobacteriales</taxon>
        <taxon>Flavobacteriaceae</taxon>
        <taxon>Flavobacterium</taxon>
    </lineage>
</organism>
<feature type="transmembrane region" description="Helical" evidence="1">
    <location>
        <begin position="30"/>
        <end position="50"/>
    </location>
</feature>
<dbReference type="OrthoDB" id="1439313at2"/>
<dbReference type="RefSeq" id="WP_071637730.1">
    <property type="nucleotide sequence ID" value="NZ_MLFK01000009.1"/>
</dbReference>
<dbReference type="EMBL" id="MLFK01000009">
    <property type="protein sequence ID" value="OIV40528.1"/>
    <property type="molecule type" value="Genomic_DNA"/>
</dbReference>
<reference evidence="2 3" key="1">
    <citation type="submission" date="2016-10" db="EMBL/GenBank/DDBJ databases">
        <title>Draft Genome Sequence of Rhizobacteria Flavobacterium johnsoniae CI04.</title>
        <authorList>
            <person name="Bravo J.I."/>
            <person name="Lozano G.L."/>
            <person name="Handelsman J."/>
        </authorList>
    </citation>
    <scope>NUCLEOTIDE SEQUENCE [LARGE SCALE GENOMIC DNA]</scope>
    <source>
        <strain evidence="2 3">CI04</strain>
    </source>
</reference>
<evidence type="ECO:0000256" key="1">
    <source>
        <dbReference type="SAM" id="Phobius"/>
    </source>
</evidence>
<gene>
    <name evidence="2" type="ORF">BKM63_16735</name>
</gene>
<comment type="caution">
    <text evidence="2">The sequence shown here is derived from an EMBL/GenBank/DDBJ whole genome shotgun (WGS) entry which is preliminary data.</text>
</comment>
<keyword evidence="1" id="KW-1133">Transmembrane helix</keyword>
<keyword evidence="3" id="KW-1185">Reference proteome</keyword>
<protein>
    <submittedName>
        <fullName evidence="2">Uncharacterized protein</fullName>
    </submittedName>
</protein>
<sequence>MKTLLYTVFLFTSVLLLMNRYTDLYINNSIIHFVILLTAAISFIFIAGQLFGKLKTIKSRVLTILLVGCLCYIQSFLTWAGDWKTQTVLYQNKDNYHKTIEFQMRGDRFSFGYKKRVINRLKLFPGLDWTTDIDTAKINSRQWKKVNLYINEMNFDSN</sequence>
<evidence type="ECO:0000313" key="3">
    <source>
        <dbReference type="Proteomes" id="UP000182826"/>
    </source>
</evidence>
<name>A0A1J7CG57_FLAJO</name>
<evidence type="ECO:0000313" key="2">
    <source>
        <dbReference type="EMBL" id="OIV40528.1"/>
    </source>
</evidence>
<accession>A0A1J7CG57</accession>
<dbReference type="Proteomes" id="UP000182826">
    <property type="component" value="Unassembled WGS sequence"/>
</dbReference>
<proteinExistence type="predicted"/>
<dbReference type="AlphaFoldDB" id="A0A1J7CG57"/>